<dbReference type="SUPFAM" id="SSF51735">
    <property type="entry name" value="NAD(P)-binding Rossmann-fold domains"/>
    <property type="match status" value="1"/>
</dbReference>
<dbReference type="InterPro" id="IPR036291">
    <property type="entry name" value="NAD(P)-bd_dom_sf"/>
</dbReference>
<dbReference type="Pfam" id="PF16363">
    <property type="entry name" value="GDP_Man_Dehyd"/>
    <property type="match status" value="1"/>
</dbReference>
<sequence>MDSNGDSKEGLHKCILVTGGAGYIGSHTVLQLLNEGYVVYVIDNLNNAVEESLIRVRKLADPQFQQNLYFFLGDLCKKDDVEKVFSLAKFDAVIHFAGFKAVGESVEKPLQYYNNNLIGTLNLFDSMTRHGCKKLVFSSSTTVYGQPKVMPCKENFQLAPINPYGRTK</sequence>
<feature type="non-terminal residue" evidence="7">
    <location>
        <position position="1"/>
    </location>
</feature>
<evidence type="ECO:0000256" key="3">
    <source>
        <dbReference type="ARBA" id="ARBA00013189"/>
    </source>
</evidence>
<reference evidence="7 8" key="1">
    <citation type="journal article" date="2021" name="Nat. Plants">
        <title>The Taxus genome provides insights into paclitaxel biosynthesis.</title>
        <authorList>
            <person name="Xiong X."/>
            <person name="Gou J."/>
            <person name="Liao Q."/>
            <person name="Li Y."/>
            <person name="Zhou Q."/>
            <person name="Bi G."/>
            <person name="Li C."/>
            <person name="Du R."/>
            <person name="Wang X."/>
            <person name="Sun T."/>
            <person name="Guo L."/>
            <person name="Liang H."/>
            <person name="Lu P."/>
            <person name="Wu Y."/>
            <person name="Zhang Z."/>
            <person name="Ro D.K."/>
            <person name="Shang Y."/>
            <person name="Huang S."/>
            <person name="Yan J."/>
        </authorList>
    </citation>
    <scope>NUCLEOTIDE SEQUENCE [LARGE SCALE GENOMIC DNA]</scope>
    <source>
        <strain evidence="7">Ta-2019</strain>
    </source>
</reference>
<comment type="catalytic activity">
    <reaction evidence="1">
        <text>UDP-alpha-D-glucose = UDP-alpha-D-galactose</text>
        <dbReference type="Rhea" id="RHEA:22168"/>
        <dbReference type="ChEBI" id="CHEBI:58885"/>
        <dbReference type="ChEBI" id="CHEBI:66914"/>
        <dbReference type="EC" id="5.1.3.2"/>
    </reaction>
</comment>
<dbReference type="Proteomes" id="UP000824469">
    <property type="component" value="Unassembled WGS sequence"/>
</dbReference>
<comment type="pathway">
    <text evidence="2">Carbohydrate metabolism; galactose metabolism.</text>
</comment>
<evidence type="ECO:0000256" key="5">
    <source>
        <dbReference type="ARBA" id="ARBA00023277"/>
    </source>
</evidence>
<evidence type="ECO:0000259" key="6">
    <source>
        <dbReference type="Pfam" id="PF16363"/>
    </source>
</evidence>
<organism evidence="7 8">
    <name type="scientific">Taxus chinensis</name>
    <name type="common">Chinese yew</name>
    <name type="synonym">Taxus wallichiana var. chinensis</name>
    <dbReference type="NCBI Taxonomy" id="29808"/>
    <lineage>
        <taxon>Eukaryota</taxon>
        <taxon>Viridiplantae</taxon>
        <taxon>Streptophyta</taxon>
        <taxon>Embryophyta</taxon>
        <taxon>Tracheophyta</taxon>
        <taxon>Spermatophyta</taxon>
        <taxon>Pinopsida</taxon>
        <taxon>Pinidae</taxon>
        <taxon>Conifers II</taxon>
        <taxon>Cupressales</taxon>
        <taxon>Taxaceae</taxon>
        <taxon>Taxus</taxon>
    </lineage>
</organism>
<keyword evidence="5" id="KW-0119">Carbohydrate metabolism</keyword>
<dbReference type="PANTHER" id="PTHR43725">
    <property type="entry name" value="UDP-GLUCOSE 4-EPIMERASE"/>
    <property type="match status" value="1"/>
</dbReference>
<dbReference type="EC" id="5.1.3.2" evidence="3"/>
<proteinExistence type="predicted"/>
<evidence type="ECO:0000256" key="2">
    <source>
        <dbReference type="ARBA" id="ARBA00004947"/>
    </source>
</evidence>
<evidence type="ECO:0000313" key="8">
    <source>
        <dbReference type="Proteomes" id="UP000824469"/>
    </source>
</evidence>
<protein>
    <recommendedName>
        <fullName evidence="3">UDP-glucose 4-epimerase</fullName>
        <ecNumber evidence="3">5.1.3.2</ecNumber>
    </recommendedName>
</protein>
<accession>A0AA38LDR7</accession>
<dbReference type="EMBL" id="JAHRHJ020000004">
    <property type="protein sequence ID" value="KAH9317092.1"/>
    <property type="molecule type" value="Genomic_DNA"/>
</dbReference>
<dbReference type="Gene3D" id="3.40.50.720">
    <property type="entry name" value="NAD(P)-binding Rossmann-like Domain"/>
    <property type="match status" value="1"/>
</dbReference>
<dbReference type="InterPro" id="IPR016040">
    <property type="entry name" value="NAD(P)-bd_dom"/>
</dbReference>
<keyword evidence="8" id="KW-1185">Reference proteome</keyword>
<dbReference type="PANTHER" id="PTHR43725:SF15">
    <property type="entry name" value="BIFUNCTIONAL UDP-GLUCOSE 4-EPIMERASE AND UDP-XYLOSE 4-EPIMERASE 1"/>
    <property type="match status" value="1"/>
</dbReference>
<dbReference type="AlphaFoldDB" id="A0AA38LDR7"/>
<gene>
    <name evidence="7" type="ORF">KI387_018861</name>
</gene>
<evidence type="ECO:0000256" key="1">
    <source>
        <dbReference type="ARBA" id="ARBA00000083"/>
    </source>
</evidence>
<keyword evidence="4" id="KW-0299">Galactose metabolism</keyword>
<evidence type="ECO:0000256" key="4">
    <source>
        <dbReference type="ARBA" id="ARBA00023144"/>
    </source>
</evidence>
<dbReference type="GO" id="GO:0003978">
    <property type="term" value="F:UDP-glucose 4-epimerase activity"/>
    <property type="evidence" value="ECO:0007669"/>
    <property type="project" value="UniProtKB-EC"/>
</dbReference>
<feature type="domain" description="NAD(P)-binding" evidence="6">
    <location>
        <begin position="16"/>
        <end position="168"/>
    </location>
</feature>
<dbReference type="GO" id="GO:0005829">
    <property type="term" value="C:cytosol"/>
    <property type="evidence" value="ECO:0007669"/>
    <property type="project" value="TreeGrafter"/>
</dbReference>
<dbReference type="GO" id="GO:0006012">
    <property type="term" value="P:galactose metabolic process"/>
    <property type="evidence" value="ECO:0007669"/>
    <property type="project" value="UniProtKB-KW"/>
</dbReference>
<evidence type="ECO:0000313" key="7">
    <source>
        <dbReference type="EMBL" id="KAH9317092.1"/>
    </source>
</evidence>
<dbReference type="OMA" id="VETHPRY"/>
<name>A0AA38LDR7_TAXCH</name>
<comment type="caution">
    <text evidence="7">The sequence shown here is derived from an EMBL/GenBank/DDBJ whole genome shotgun (WGS) entry which is preliminary data.</text>
</comment>